<proteinExistence type="predicted"/>
<dbReference type="SMART" id="SM00220">
    <property type="entry name" value="S_TKc"/>
    <property type="match status" value="1"/>
</dbReference>
<dbReference type="SMART" id="SM00028">
    <property type="entry name" value="TPR"/>
    <property type="match status" value="5"/>
</dbReference>
<evidence type="ECO:0000313" key="5">
    <source>
        <dbReference type="EMBL" id="RIB28859.1"/>
    </source>
</evidence>
<dbReference type="STRING" id="44941.A0A397W6A2"/>
<gene>
    <name evidence="5" type="ORF">C2G38_2156827</name>
</gene>
<dbReference type="PANTHER" id="PTHR44329:SF298">
    <property type="entry name" value="MIXED LINEAGE KINASE DOMAIN-LIKE PROTEIN"/>
    <property type="match status" value="1"/>
</dbReference>
<dbReference type="Pfam" id="PF07714">
    <property type="entry name" value="PK_Tyr_Ser-Thr"/>
    <property type="match status" value="1"/>
</dbReference>
<feature type="repeat" description="TPR" evidence="3">
    <location>
        <begin position="390"/>
        <end position="423"/>
    </location>
</feature>
<dbReference type="AlphaFoldDB" id="A0A397W6A2"/>
<evidence type="ECO:0000256" key="2">
    <source>
        <dbReference type="ARBA" id="ARBA00022840"/>
    </source>
</evidence>
<feature type="repeat" description="TPR" evidence="3">
    <location>
        <begin position="424"/>
        <end position="457"/>
    </location>
</feature>
<dbReference type="PROSITE" id="PS00108">
    <property type="entry name" value="PROTEIN_KINASE_ST"/>
    <property type="match status" value="1"/>
</dbReference>
<feature type="repeat" description="TPR" evidence="3">
    <location>
        <begin position="288"/>
        <end position="321"/>
    </location>
</feature>
<dbReference type="Pfam" id="PF00515">
    <property type="entry name" value="TPR_1"/>
    <property type="match status" value="1"/>
</dbReference>
<dbReference type="Gene3D" id="1.25.40.10">
    <property type="entry name" value="Tetratricopeptide repeat domain"/>
    <property type="match status" value="2"/>
</dbReference>
<dbReference type="PROSITE" id="PS50011">
    <property type="entry name" value="PROTEIN_KINASE_DOM"/>
    <property type="match status" value="1"/>
</dbReference>
<dbReference type="InterPro" id="IPR011990">
    <property type="entry name" value="TPR-like_helical_dom_sf"/>
</dbReference>
<feature type="repeat" description="TPR" evidence="3">
    <location>
        <begin position="322"/>
        <end position="355"/>
    </location>
</feature>
<reference evidence="5 6" key="1">
    <citation type="submission" date="2018-06" db="EMBL/GenBank/DDBJ databases">
        <title>Comparative genomics reveals the genomic features of Rhizophagus irregularis, R. cerebriforme, R. diaphanum and Gigaspora rosea, and their symbiotic lifestyle signature.</title>
        <authorList>
            <person name="Morin E."/>
            <person name="San Clemente H."/>
            <person name="Chen E.C.H."/>
            <person name="De La Providencia I."/>
            <person name="Hainaut M."/>
            <person name="Kuo A."/>
            <person name="Kohler A."/>
            <person name="Murat C."/>
            <person name="Tang N."/>
            <person name="Roy S."/>
            <person name="Loubradou J."/>
            <person name="Henrissat B."/>
            <person name="Grigoriev I.V."/>
            <person name="Corradi N."/>
            <person name="Roux C."/>
            <person name="Martin F.M."/>
        </authorList>
    </citation>
    <scope>NUCLEOTIDE SEQUENCE [LARGE SCALE GENOMIC DNA]</scope>
    <source>
        <strain evidence="5 6">DAOM 194757</strain>
    </source>
</reference>
<feature type="repeat" description="TPR" evidence="3">
    <location>
        <begin position="356"/>
        <end position="389"/>
    </location>
</feature>
<dbReference type="Proteomes" id="UP000266673">
    <property type="component" value="Unassembled WGS sequence"/>
</dbReference>
<sequence>MDDIFILHEEINWTGKKLGKGSAGEVELGEYKGKKVAVKQFINEDIKDIIEEFRKHKNLRSEYIIEFCGIVKSPNDRTYLVTKFAEKGSLRDYLEKNEHDWNIKAKMAVDIANGLIECHKNGIVHSDLKADNILVDKHLILKIADFGLSTTKEALSLGDQAGGKAPERLAYYPKQCEKYKDDPRFSKIFNETMAKHYKDRPQLSDVYSYGLVVWEIATNGMMLYPNINLESLLNAKVRDDTNDLDEILDRKDCPGILKHVIKKCCEFNPCQRMSFEEVVIELQNKFRNIVWNDCGRSHFLEGKLQQSLEAYTKSLDIEPKDAMAFMGRGATYCNLRKYKEALDDYNKSIYYKEKNPFALKGRGATYLLMKRYKEALKDLDESLKLDENDDYALGRRGATYCMMKEYQKSLDDLNKALEPEPRDAYALGQRGTTYCMLGRYDESIADLNKSLEIEHYNADTLG</sequence>
<protein>
    <submittedName>
        <fullName evidence="5">Kinase-like domain-containing protein</fullName>
    </submittedName>
</protein>
<keyword evidence="5" id="KW-0418">Kinase</keyword>
<dbReference type="Gene3D" id="1.10.510.10">
    <property type="entry name" value="Transferase(Phosphotransferase) domain 1"/>
    <property type="match status" value="1"/>
</dbReference>
<dbReference type="GO" id="GO:0005524">
    <property type="term" value="F:ATP binding"/>
    <property type="evidence" value="ECO:0007669"/>
    <property type="project" value="UniProtKB-KW"/>
</dbReference>
<keyword evidence="5" id="KW-0808">Transferase</keyword>
<dbReference type="InterPro" id="IPR051681">
    <property type="entry name" value="Ser/Thr_Kinases-Pseudokinases"/>
</dbReference>
<keyword evidence="2" id="KW-0067">ATP-binding</keyword>
<name>A0A397W6A2_9GLOM</name>
<evidence type="ECO:0000256" key="3">
    <source>
        <dbReference type="PROSITE-ProRule" id="PRU00339"/>
    </source>
</evidence>
<dbReference type="InterPro" id="IPR001245">
    <property type="entry name" value="Ser-Thr/Tyr_kinase_cat_dom"/>
</dbReference>
<dbReference type="InterPro" id="IPR008271">
    <property type="entry name" value="Ser/Thr_kinase_AS"/>
</dbReference>
<dbReference type="OrthoDB" id="2390637at2759"/>
<dbReference type="SUPFAM" id="SSF56112">
    <property type="entry name" value="Protein kinase-like (PK-like)"/>
    <property type="match status" value="1"/>
</dbReference>
<dbReference type="PROSITE" id="PS50005">
    <property type="entry name" value="TPR"/>
    <property type="match status" value="5"/>
</dbReference>
<keyword evidence="3" id="KW-0802">TPR repeat</keyword>
<organism evidence="5 6">
    <name type="scientific">Gigaspora rosea</name>
    <dbReference type="NCBI Taxonomy" id="44941"/>
    <lineage>
        <taxon>Eukaryota</taxon>
        <taxon>Fungi</taxon>
        <taxon>Fungi incertae sedis</taxon>
        <taxon>Mucoromycota</taxon>
        <taxon>Glomeromycotina</taxon>
        <taxon>Glomeromycetes</taxon>
        <taxon>Diversisporales</taxon>
        <taxon>Gigasporaceae</taxon>
        <taxon>Gigaspora</taxon>
    </lineage>
</organism>
<dbReference type="PANTHER" id="PTHR44329">
    <property type="entry name" value="SERINE/THREONINE-PROTEIN KINASE TNNI3K-RELATED"/>
    <property type="match status" value="1"/>
</dbReference>
<keyword evidence="6" id="KW-1185">Reference proteome</keyword>
<dbReference type="EMBL" id="QKWP01000053">
    <property type="protein sequence ID" value="RIB28859.1"/>
    <property type="molecule type" value="Genomic_DNA"/>
</dbReference>
<feature type="domain" description="Protein kinase" evidence="4">
    <location>
        <begin position="12"/>
        <end position="287"/>
    </location>
</feature>
<dbReference type="Gene3D" id="3.30.200.20">
    <property type="entry name" value="Phosphorylase Kinase, domain 1"/>
    <property type="match status" value="1"/>
</dbReference>
<dbReference type="InterPro" id="IPR019734">
    <property type="entry name" value="TPR_rpt"/>
</dbReference>
<dbReference type="InterPro" id="IPR000719">
    <property type="entry name" value="Prot_kinase_dom"/>
</dbReference>
<comment type="caution">
    <text evidence="5">The sequence shown here is derived from an EMBL/GenBank/DDBJ whole genome shotgun (WGS) entry which is preliminary data.</text>
</comment>
<dbReference type="SUPFAM" id="SSF48452">
    <property type="entry name" value="TPR-like"/>
    <property type="match status" value="1"/>
</dbReference>
<evidence type="ECO:0000259" key="4">
    <source>
        <dbReference type="PROSITE" id="PS50011"/>
    </source>
</evidence>
<accession>A0A397W6A2</accession>
<evidence type="ECO:0000256" key="1">
    <source>
        <dbReference type="ARBA" id="ARBA00022741"/>
    </source>
</evidence>
<keyword evidence="1" id="KW-0547">Nucleotide-binding</keyword>
<evidence type="ECO:0000313" key="6">
    <source>
        <dbReference type="Proteomes" id="UP000266673"/>
    </source>
</evidence>
<dbReference type="InterPro" id="IPR011009">
    <property type="entry name" value="Kinase-like_dom_sf"/>
</dbReference>
<dbReference type="GO" id="GO:0004674">
    <property type="term" value="F:protein serine/threonine kinase activity"/>
    <property type="evidence" value="ECO:0007669"/>
    <property type="project" value="TreeGrafter"/>
</dbReference>